<dbReference type="InterPro" id="IPR033425">
    <property type="entry name" value="MASE3"/>
</dbReference>
<dbReference type="GO" id="GO:0052621">
    <property type="term" value="F:diguanylate cyclase activity"/>
    <property type="evidence" value="ECO:0007669"/>
    <property type="project" value="TreeGrafter"/>
</dbReference>
<keyword evidence="1" id="KW-0812">Transmembrane</keyword>
<feature type="transmembrane region" description="Helical" evidence="1">
    <location>
        <begin position="216"/>
        <end position="237"/>
    </location>
</feature>
<feature type="transmembrane region" description="Helical" evidence="1">
    <location>
        <begin position="249"/>
        <end position="269"/>
    </location>
</feature>
<feature type="transmembrane region" description="Helical" evidence="1">
    <location>
        <begin position="74"/>
        <end position="94"/>
    </location>
</feature>
<evidence type="ECO:0000313" key="4">
    <source>
        <dbReference type="Proteomes" id="UP000295063"/>
    </source>
</evidence>
<evidence type="ECO:0000259" key="2">
    <source>
        <dbReference type="PROSITE" id="PS50887"/>
    </source>
</evidence>
<sequence length="599" mass="68562">MQQLEKDFWRSLLWACGGFLFIGSILSQFYVVDSTDHYLYIHTVLEFISVFVSFAVFTMAWLTRDGLEDRQGRFILCLGLGFFAVGVIDFLHAMAYDGMPVLLTPGSEQKAAFLWLYGRYVGALTFLAAIFLLERERLPLVRSAIAGLFFVVSLAALALVLSTYYLYLIPPLSTEQYGLTSLKIKLEYGVIALYLLSFKLLWNRRGTIQETISSQLIWYLVFSMFSEAAFISYASLYDTFNMAGSVYKAIAYYFLFRAVYFSGLVDYFYTLSEMAKMSAEFLSDDITLETMLDVQMSKLRKLMPQAERISVYFKKPCDCYRAVYVWGRYSDLLYRGREIHFVNIEEKLGCRLTLISQPKKLPEHIGTDAYTAEIGVAFLAAHQMLYVPLMSKGTYLGYIFIYTFSRTRSFSHEDLEKAAVFQKFAALAIAQAINRETVTRLSYQDTLTGLPNRRRFFEELSKIKYDADQYDIPFTLIYLDMNNLKFINDNIGHHAGDSALKRIGEELGLVARQSDVPARLGGDEFAIIFRHTGLADGCQIIEDLRHRFSSLTVNGESYTFSLAVGGACYPEEADNEEQLLKLADDRMYEAKRIMKQQQK</sequence>
<dbReference type="InterPro" id="IPR029787">
    <property type="entry name" value="Nucleotide_cyclase"/>
</dbReference>
<comment type="caution">
    <text evidence="3">The sequence shown here is derived from an EMBL/GenBank/DDBJ whole genome shotgun (WGS) entry which is preliminary data.</text>
</comment>
<dbReference type="GO" id="GO:0043709">
    <property type="term" value="P:cell adhesion involved in single-species biofilm formation"/>
    <property type="evidence" value="ECO:0007669"/>
    <property type="project" value="TreeGrafter"/>
</dbReference>
<proteinExistence type="predicted"/>
<keyword evidence="4" id="KW-1185">Reference proteome</keyword>
<evidence type="ECO:0000313" key="3">
    <source>
        <dbReference type="EMBL" id="TCL38096.1"/>
    </source>
</evidence>
<dbReference type="InterPro" id="IPR050469">
    <property type="entry name" value="Diguanylate_Cyclase"/>
</dbReference>
<dbReference type="AlphaFoldDB" id="A0A4R1Q1D3"/>
<keyword evidence="1" id="KW-0472">Membrane</keyword>
<dbReference type="GO" id="GO:0005886">
    <property type="term" value="C:plasma membrane"/>
    <property type="evidence" value="ECO:0007669"/>
    <property type="project" value="TreeGrafter"/>
</dbReference>
<dbReference type="NCBIfam" id="TIGR00254">
    <property type="entry name" value="GGDEF"/>
    <property type="match status" value="1"/>
</dbReference>
<dbReference type="InterPro" id="IPR029016">
    <property type="entry name" value="GAF-like_dom_sf"/>
</dbReference>
<dbReference type="InterPro" id="IPR000160">
    <property type="entry name" value="GGDEF_dom"/>
</dbReference>
<dbReference type="SMART" id="SM00267">
    <property type="entry name" value="GGDEF"/>
    <property type="match status" value="1"/>
</dbReference>
<feature type="transmembrane region" description="Helical" evidence="1">
    <location>
        <begin position="114"/>
        <end position="133"/>
    </location>
</feature>
<dbReference type="OrthoDB" id="9801014at2"/>
<dbReference type="SUPFAM" id="SSF55073">
    <property type="entry name" value="Nucleotide cyclase"/>
    <property type="match status" value="1"/>
</dbReference>
<accession>A0A4R1Q1D3</accession>
<dbReference type="Pfam" id="PF00990">
    <property type="entry name" value="GGDEF"/>
    <property type="match status" value="1"/>
</dbReference>
<dbReference type="EMBL" id="SLUI01000004">
    <property type="protein sequence ID" value="TCL38096.1"/>
    <property type="molecule type" value="Genomic_DNA"/>
</dbReference>
<dbReference type="Gene3D" id="3.30.70.270">
    <property type="match status" value="1"/>
</dbReference>
<dbReference type="InterPro" id="IPR043128">
    <property type="entry name" value="Rev_trsase/Diguanyl_cyclase"/>
</dbReference>
<dbReference type="SUPFAM" id="SSF55781">
    <property type="entry name" value="GAF domain-like"/>
    <property type="match status" value="1"/>
</dbReference>
<feature type="transmembrane region" description="Helical" evidence="1">
    <location>
        <begin position="145"/>
        <end position="166"/>
    </location>
</feature>
<name>A0A4R1Q1D3_9FIRM</name>
<dbReference type="CDD" id="cd01949">
    <property type="entry name" value="GGDEF"/>
    <property type="match status" value="1"/>
</dbReference>
<feature type="transmembrane region" description="Helical" evidence="1">
    <location>
        <begin position="38"/>
        <end position="62"/>
    </location>
</feature>
<feature type="domain" description="GGDEF" evidence="2">
    <location>
        <begin position="472"/>
        <end position="599"/>
    </location>
</feature>
<organism evidence="3 4">
    <name type="scientific">Anaerospora hongkongensis</name>
    <dbReference type="NCBI Taxonomy" id="244830"/>
    <lineage>
        <taxon>Bacteria</taxon>
        <taxon>Bacillati</taxon>
        <taxon>Bacillota</taxon>
        <taxon>Negativicutes</taxon>
        <taxon>Selenomonadales</taxon>
        <taxon>Sporomusaceae</taxon>
        <taxon>Anaerospora</taxon>
    </lineage>
</organism>
<dbReference type="Proteomes" id="UP000295063">
    <property type="component" value="Unassembled WGS sequence"/>
</dbReference>
<dbReference type="PROSITE" id="PS50887">
    <property type="entry name" value="GGDEF"/>
    <property type="match status" value="1"/>
</dbReference>
<evidence type="ECO:0000256" key="1">
    <source>
        <dbReference type="SAM" id="Phobius"/>
    </source>
</evidence>
<dbReference type="PANTHER" id="PTHR45138:SF6">
    <property type="entry name" value="DIGUANYLATE CYCLASE DGCN"/>
    <property type="match status" value="1"/>
</dbReference>
<dbReference type="PANTHER" id="PTHR45138">
    <property type="entry name" value="REGULATORY COMPONENTS OF SENSORY TRANSDUCTION SYSTEM"/>
    <property type="match status" value="1"/>
</dbReference>
<dbReference type="RefSeq" id="WP_132077551.1">
    <property type="nucleotide sequence ID" value="NZ_SLUI01000004.1"/>
</dbReference>
<keyword evidence="1" id="KW-1133">Transmembrane helix</keyword>
<dbReference type="Pfam" id="PF17159">
    <property type="entry name" value="MASE3"/>
    <property type="match status" value="1"/>
</dbReference>
<reference evidence="3 4" key="1">
    <citation type="submission" date="2019-03" db="EMBL/GenBank/DDBJ databases">
        <title>Genomic Encyclopedia of Type Strains, Phase IV (KMG-IV): sequencing the most valuable type-strain genomes for metagenomic binning, comparative biology and taxonomic classification.</title>
        <authorList>
            <person name="Goeker M."/>
        </authorList>
    </citation>
    <scope>NUCLEOTIDE SEQUENCE [LARGE SCALE GENOMIC DNA]</scope>
    <source>
        <strain evidence="3 4">DSM 15969</strain>
    </source>
</reference>
<gene>
    <name evidence="3" type="ORF">EV210_10462</name>
</gene>
<protein>
    <submittedName>
        <fullName evidence="3">Diguanylate cyclase (GGDEF)-like protein</fullName>
    </submittedName>
</protein>
<feature type="transmembrane region" description="Helical" evidence="1">
    <location>
        <begin position="12"/>
        <end position="32"/>
    </location>
</feature>
<dbReference type="GO" id="GO:1902201">
    <property type="term" value="P:negative regulation of bacterial-type flagellum-dependent cell motility"/>
    <property type="evidence" value="ECO:0007669"/>
    <property type="project" value="TreeGrafter"/>
</dbReference>
<dbReference type="Gene3D" id="3.30.450.40">
    <property type="match status" value="1"/>
</dbReference>